<proteinExistence type="inferred from homology"/>
<protein>
    <submittedName>
        <fullName evidence="6">Transcriptional regulator, LysR family</fullName>
    </submittedName>
</protein>
<dbReference type="PANTHER" id="PTHR30537">
    <property type="entry name" value="HTH-TYPE TRANSCRIPTIONAL REGULATOR"/>
    <property type="match status" value="1"/>
</dbReference>
<evidence type="ECO:0000259" key="5">
    <source>
        <dbReference type="PROSITE" id="PS50931"/>
    </source>
</evidence>
<dbReference type="InterPro" id="IPR005119">
    <property type="entry name" value="LysR_subst-bd"/>
</dbReference>
<dbReference type="EMBL" id="UOEO01000172">
    <property type="protein sequence ID" value="VAW21485.1"/>
    <property type="molecule type" value="Genomic_DNA"/>
</dbReference>
<dbReference type="PANTHER" id="PTHR30537:SF26">
    <property type="entry name" value="GLYCINE CLEAVAGE SYSTEM TRANSCRIPTIONAL ACTIVATOR"/>
    <property type="match status" value="1"/>
</dbReference>
<dbReference type="Gene3D" id="1.10.10.10">
    <property type="entry name" value="Winged helix-like DNA-binding domain superfamily/Winged helix DNA-binding domain"/>
    <property type="match status" value="1"/>
</dbReference>
<feature type="domain" description="HTH lysR-type" evidence="5">
    <location>
        <begin position="21"/>
        <end position="78"/>
    </location>
</feature>
<dbReference type="SUPFAM" id="SSF46785">
    <property type="entry name" value="Winged helix' DNA-binding domain"/>
    <property type="match status" value="1"/>
</dbReference>
<evidence type="ECO:0000256" key="4">
    <source>
        <dbReference type="ARBA" id="ARBA00023163"/>
    </source>
</evidence>
<evidence type="ECO:0000256" key="2">
    <source>
        <dbReference type="ARBA" id="ARBA00023015"/>
    </source>
</evidence>
<evidence type="ECO:0000256" key="3">
    <source>
        <dbReference type="ARBA" id="ARBA00023125"/>
    </source>
</evidence>
<dbReference type="GO" id="GO:0003700">
    <property type="term" value="F:DNA-binding transcription factor activity"/>
    <property type="evidence" value="ECO:0007669"/>
    <property type="project" value="InterPro"/>
</dbReference>
<accession>A0A3B0TS89</accession>
<dbReference type="SUPFAM" id="SSF53850">
    <property type="entry name" value="Periplasmic binding protein-like II"/>
    <property type="match status" value="1"/>
</dbReference>
<dbReference type="GO" id="GO:0006351">
    <property type="term" value="P:DNA-templated transcription"/>
    <property type="evidence" value="ECO:0007669"/>
    <property type="project" value="TreeGrafter"/>
</dbReference>
<dbReference type="Pfam" id="PF03466">
    <property type="entry name" value="LysR_substrate"/>
    <property type="match status" value="1"/>
</dbReference>
<dbReference type="InterPro" id="IPR036390">
    <property type="entry name" value="WH_DNA-bd_sf"/>
</dbReference>
<dbReference type="Gene3D" id="3.40.190.10">
    <property type="entry name" value="Periplasmic binding protein-like II"/>
    <property type="match status" value="2"/>
</dbReference>
<gene>
    <name evidence="6" type="ORF">MNBD_ALPHA12-1879</name>
</gene>
<organism evidence="6">
    <name type="scientific">hydrothermal vent metagenome</name>
    <dbReference type="NCBI Taxonomy" id="652676"/>
    <lineage>
        <taxon>unclassified sequences</taxon>
        <taxon>metagenomes</taxon>
        <taxon>ecological metagenomes</taxon>
    </lineage>
</organism>
<name>A0A3B0TS89_9ZZZZ</name>
<keyword evidence="2" id="KW-0805">Transcription regulation</keyword>
<comment type="similarity">
    <text evidence="1">Belongs to the LysR transcriptional regulatory family.</text>
</comment>
<dbReference type="InterPro" id="IPR036388">
    <property type="entry name" value="WH-like_DNA-bd_sf"/>
</dbReference>
<dbReference type="PROSITE" id="PS50931">
    <property type="entry name" value="HTH_LYSR"/>
    <property type="match status" value="1"/>
</dbReference>
<sequence length="308" mass="34602">MTSYEIMRNGNDVLRQRRFLPSTSLLIAFEAAARTASFTKAADELNLTQSAVSRQIKTLENQLGIDLFTRERQRVKLTIAGARYALEVREALNKIANASMMLQINPGGGTLNLAILPTFGSRWLAPRLLKFLKNSPGVTVNFSTRLKPFDFSVEQFDAAIHFGQPVWPGAQMAFLMNETILPACSPKFLAEHRLSSPQQLALVQLIHLSSRPDAWERWFRLHNVSSVKNSGMVFDQFATAAQAAHHGIGVALLPRFLIKRELAEGELVPALDLPLESQDAYYLVWPGRRADHPPLVAFRKWIIRESKE</sequence>
<dbReference type="CDD" id="cd08481">
    <property type="entry name" value="PBP2_GcdR_like"/>
    <property type="match status" value="1"/>
</dbReference>
<evidence type="ECO:0000313" key="6">
    <source>
        <dbReference type="EMBL" id="VAW21485.1"/>
    </source>
</evidence>
<dbReference type="FunFam" id="1.10.10.10:FF:000038">
    <property type="entry name" value="Glycine cleavage system transcriptional activator"/>
    <property type="match status" value="1"/>
</dbReference>
<dbReference type="GO" id="GO:0043565">
    <property type="term" value="F:sequence-specific DNA binding"/>
    <property type="evidence" value="ECO:0007669"/>
    <property type="project" value="TreeGrafter"/>
</dbReference>
<dbReference type="InterPro" id="IPR058163">
    <property type="entry name" value="LysR-type_TF_proteobact-type"/>
</dbReference>
<dbReference type="PRINTS" id="PR00039">
    <property type="entry name" value="HTHLYSR"/>
</dbReference>
<dbReference type="Pfam" id="PF00126">
    <property type="entry name" value="HTH_1"/>
    <property type="match status" value="1"/>
</dbReference>
<evidence type="ECO:0000256" key="1">
    <source>
        <dbReference type="ARBA" id="ARBA00009437"/>
    </source>
</evidence>
<keyword evidence="3" id="KW-0238">DNA-binding</keyword>
<dbReference type="InterPro" id="IPR000847">
    <property type="entry name" value="LysR_HTH_N"/>
</dbReference>
<keyword evidence="4" id="KW-0804">Transcription</keyword>
<dbReference type="FunFam" id="3.40.190.10:FF:000017">
    <property type="entry name" value="Glycine cleavage system transcriptional activator"/>
    <property type="match status" value="1"/>
</dbReference>
<reference evidence="6" key="1">
    <citation type="submission" date="2018-06" db="EMBL/GenBank/DDBJ databases">
        <authorList>
            <person name="Zhirakovskaya E."/>
        </authorList>
    </citation>
    <scope>NUCLEOTIDE SEQUENCE</scope>
</reference>
<dbReference type="AlphaFoldDB" id="A0A3B0TS89"/>